<evidence type="ECO:0000259" key="1">
    <source>
        <dbReference type="Pfam" id="PF18364"/>
    </source>
</evidence>
<gene>
    <name evidence="2" type="primary">torA_1</name>
    <name evidence="2" type="ORF">NCTC11868_04450</name>
</gene>
<feature type="domain" description="Molybdopterin oxidoreductase N-terminal" evidence="1">
    <location>
        <begin position="53"/>
        <end position="90"/>
    </location>
</feature>
<dbReference type="EMBL" id="UYIT01000009">
    <property type="protein sequence ID" value="VDG94808.1"/>
    <property type="molecule type" value="Genomic_DNA"/>
</dbReference>
<dbReference type="InterPro" id="IPR041460">
    <property type="entry name" value="Molybdopterin_N"/>
</dbReference>
<keyword evidence="2" id="KW-0560">Oxidoreductase</keyword>
<name>A0A3P6M6T5_SHIDY</name>
<dbReference type="GO" id="GO:0050626">
    <property type="term" value="F:trimethylamine-N-oxide reductase (cytochrome c) activity"/>
    <property type="evidence" value="ECO:0007669"/>
    <property type="project" value="UniProtKB-EC"/>
</dbReference>
<dbReference type="AlphaFoldDB" id="A0A3P6M6T5"/>
<accession>A0A3P6M6T5</accession>
<dbReference type="Pfam" id="PF18364">
    <property type="entry name" value="Molybdopterin_N"/>
    <property type="match status" value="1"/>
</dbReference>
<protein>
    <submittedName>
        <fullName evidence="2">Trimethylamine N-oxide reductase subunit</fullName>
        <ecNumber evidence="2">1.7.2.3</ecNumber>
    </submittedName>
</protein>
<sequence>MNNNDLFQASRRRFLAQLGGLTVAGMLGPSLLTPRSATAAQAAAVISKEGILTGSHWGAIRATVKDGRFVAAKPFELDKYPSKMIAGLPDCRIAGSRTQRGAYSLSDGTRGLAA</sequence>
<organism evidence="2 3">
    <name type="scientific">Shigella dysenteriae</name>
    <dbReference type="NCBI Taxonomy" id="622"/>
    <lineage>
        <taxon>Bacteria</taxon>
        <taxon>Pseudomonadati</taxon>
        <taxon>Pseudomonadota</taxon>
        <taxon>Gammaproteobacteria</taxon>
        <taxon>Enterobacterales</taxon>
        <taxon>Enterobacteriaceae</taxon>
        <taxon>Shigella</taxon>
    </lineage>
</organism>
<evidence type="ECO:0000313" key="3">
    <source>
        <dbReference type="Proteomes" id="UP000274225"/>
    </source>
</evidence>
<dbReference type="Gene3D" id="3.90.55.10">
    <property type="entry name" value="Dimethylsulfoxide Reductase, domain 3"/>
    <property type="match status" value="1"/>
</dbReference>
<dbReference type="EC" id="1.7.2.3" evidence="2"/>
<reference evidence="2 3" key="1">
    <citation type="submission" date="2018-11" db="EMBL/GenBank/DDBJ databases">
        <authorList>
            <consortium name="Pathogen Informatics"/>
        </authorList>
    </citation>
    <scope>NUCLEOTIDE SEQUENCE [LARGE SCALE GENOMIC DNA]</scope>
    <source>
        <strain evidence="2 3">NCTC11868</strain>
    </source>
</reference>
<dbReference type="Proteomes" id="UP000274225">
    <property type="component" value="Unassembled WGS sequence"/>
</dbReference>
<dbReference type="InterPro" id="IPR006311">
    <property type="entry name" value="TAT_signal"/>
</dbReference>
<dbReference type="PROSITE" id="PS51318">
    <property type="entry name" value="TAT"/>
    <property type="match status" value="1"/>
</dbReference>
<proteinExistence type="predicted"/>
<evidence type="ECO:0000313" key="2">
    <source>
        <dbReference type="EMBL" id="VDG94808.1"/>
    </source>
</evidence>